<evidence type="ECO:0000313" key="4">
    <source>
        <dbReference type="Proteomes" id="UP000318242"/>
    </source>
</evidence>
<dbReference type="AlphaFoldDB" id="A0A4Y3IMW7"/>
<feature type="chain" id="PRO_5021188625" description="Spore coat protein U/FanG domain-containing protein" evidence="1">
    <location>
        <begin position="19"/>
        <end position="274"/>
    </location>
</feature>
<keyword evidence="4" id="KW-1185">Reference proteome</keyword>
<feature type="signal peptide" evidence="1">
    <location>
        <begin position="1"/>
        <end position="18"/>
    </location>
</feature>
<organism evidence="3 4">
    <name type="scientific">Vibrio comitans NBRC 102076</name>
    <dbReference type="NCBI Taxonomy" id="1219078"/>
    <lineage>
        <taxon>Bacteria</taxon>
        <taxon>Pseudomonadati</taxon>
        <taxon>Pseudomonadota</taxon>
        <taxon>Gammaproteobacteria</taxon>
        <taxon>Vibrionales</taxon>
        <taxon>Vibrionaceae</taxon>
        <taxon>Vibrio</taxon>
    </lineage>
</organism>
<name>A0A4Y3IMW7_9VIBR</name>
<proteinExistence type="predicted"/>
<comment type="caution">
    <text evidence="3">The sequence shown here is derived from an EMBL/GenBank/DDBJ whole genome shotgun (WGS) entry which is preliminary data.</text>
</comment>
<feature type="domain" description="Spore coat protein U/FanG" evidence="2">
    <location>
        <begin position="188"/>
        <end position="268"/>
    </location>
</feature>
<keyword evidence="1" id="KW-0732">Signal</keyword>
<evidence type="ECO:0000313" key="3">
    <source>
        <dbReference type="EMBL" id="GEA60839.1"/>
    </source>
</evidence>
<evidence type="ECO:0000259" key="2">
    <source>
        <dbReference type="Pfam" id="PF05229"/>
    </source>
</evidence>
<protein>
    <recommendedName>
        <fullName evidence="2">Spore coat protein U/FanG domain-containing protein</fullName>
    </recommendedName>
</protein>
<reference evidence="3 4" key="1">
    <citation type="submission" date="2019-06" db="EMBL/GenBank/DDBJ databases">
        <title>Whole genome shotgun sequence of Vibrio comitans NBRC 102076.</title>
        <authorList>
            <person name="Hosoyama A."/>
            <person name="Uohara A."/>
            <person name="Ohji S."/>
            <person name="Ichikawa N."/>
        </authorList>
    </citation>
    <scope>NUCLEOTIDE SEQUENCE [LARGE SCALE GENOMIC DNA]</scope>
    <source>
        <strain evidence="3 4">NBRC 102076</strain>
    </source>
</reference>
<gene>
    <name evidence="3" type="ORF">VCO01S_20320</name>
</gene>
<dbReference type="InterPro" id="IPR007893">
    <property type="entry name" value="Spore_coat_U/FanG"/>
</dbReference>
<dbReference type="Proteomes" id="UP000318242">
    <property type="component" value="Unassembled WGS sequence"/>
</dbReference>
<dbReference type="Pfam" id="PF05229">
    <property type="entry name" value="SCPU"/>
    <property type="match status" value="1"/>
</dbReference>
<dbReference type="EMBL" id="BJLH01000008">
    <property type="protein sequence ID" value="GEA60839.1"/>
    <property type="molecule type" value="Genomic_DNA"/>
</dbReference>
<sequence length="274" mass="30362">MGRLLLLLLLVASSSLQADICVPRWAVVVDNNSARYDGDRVRIPIILQTLGADALCGASGISISVQNNARIFVKSNKGELEGFITSESGSLSVNVKSREITVLFNRALRQVTLWLNFTALDTAPAGNYSNYIDFSLLGRRSSSPVRKQVRLNIPEFVSLSLQGYEGRNPVLKLGDLETGQTHQFNLQLETNAAVEISVDSKNGKLKHNKGMSTIHYQVFLDNKLVKFGEKWQVDFSQRQRVRQTQNLRLKIGDTSRSAAGDYSDTLIIHATARP</sequence>
<dbReference type="RefSeq" id="WP_167495368.1">
    <property type="nucleotide sequence ID" value="NZ_BJLH01000008.1"/>
</dbReference>
<accession>A0A4Y3IMW7</accession>
<evidence type="ECO:0000256" key="1">
    <source>
        <dbReference type="SAM" id="SignalP"/>
    </source>
</evidence>